<dbReference type="RefSeq" id="WP_132422599.1">
    <property type="nucleotide sequence ID" value="NZ_SMFZ01000001.1"/>
</dbReference>
<gene>
    <name evidence="2" type="ORF">EV378_1824</name>
</gene>
<protein>
    <recommendedName>
        <fullName evidence="1">Metallo-beta-lactamase domain-containing protein</fullName>
    </recommendedName>
</protein>
<dbReference type="SUPFAM" id="SSF56281">
    <property type="entry name" value="Metallo-hydrolase/oxidoreductase"/>
    <property type="match status" value="1"/>
</dbReference>
<dbReference type="AlphaFoldDB" id="A0A4R1HTK0"/>
<keyword evidence="3" id="KW-1185">Reference proteome</keyword>
<dbReference type="EMBL" id="SMFZ01000001">
    <property type="protein sequence ID" value="TCK25997.1"/>
    <property type="molecule type" value="Genomic_DNA"/>
</dbReference>
<dbReference type="Proteomes" id="UP000295560">
    <property type="component" value="Unassembled WGS sequence"/>
</dbReference>
<accession>A0A4R1HTK0</accession>
<proteinExistence type="predicted"/>
<dbReference type="PANTHER" id="PTHR36839">
    <property type="entry name" value="METALLO-BETA-LACTAMASE FAMILY PROTEIN (AFU_ORTHOLOGUE AFUA_5G12770)"/>
    <property type="match status" value="1"/>
</dbReference>
<evidence type="ECO:0000259" key="1">
    <source>
        <dbReference type="SMART" id="SM00849"/>
    </source>
</evidence>
<evidence type="ECO:0000313" key="2">
    <source>
        <dbReference type="EMBL" id="TCK25997.1"/>
    </source>
</evidence>
<dbReference type="InterPro" id="IPR001279">
    <property type="entry name" value="Metallo-B-lactamas"/>
</dbReference>
<dbReference type="InterPro" id="IPR036866">
    <property type="entry name" value="RibonucZ/Hydroxyglut_hydro"/>
</dbReference>
<feature type="domain" description="Metallo-beta-lactamase" evidence="1">
    <location>
        <begin position="73"/>
        <end position="240"/>
    </location>
</feature>
<comment type="caution">
    <text evidence="2">The sequence shown here is derived from an EMBL/GenBank/DDBJ whole genome shotgun (WGS) entry which is preliminary data.</text>
</comment>
<dbReference type="SMART" id="SM00849">
    <property type="entry name" value="Lactamase_B"/>
    <property type="match status" value="1"/>
</dbReference>
<evidence type="ECO:0000313" key="3">
    <source>
        <dbReference type="Proteomes" id="UP000295560"/>
    </source>
</evidence>
<dbReference type="PANTHER" id="PTHR36839:SF1">
    <property type="entry name" value="METALLO-BETA-LACTAMASE FAMILY PROTEIN (AFU_ORTHOLOGUE AFUA_5G12770)"/>
    <property type="match status" value="1"/>
</dbReference>
<dbReference type="OrthoDB" id="2373347at2"/>
<name>A0A4R1HTK0_PSEEN</name>
<dbReference type="Gene3D" id="3.60.15.10">
    <property type="entry name" value="Ribonuclease Z/Hydroxyacylglutathione hydrolase-like"/>
    <property type="match status" value="1"/>
</dbReference>
<reference evidence="2 3" key="1">
    <citation type="submission" date="2019-03" db="EMBL/GenBank/DDBJ databases">
        <title>Sequencing the genomes of 1000 actinobacteria strains.</title>
        <authorList>
            <person name="Klenk H.-P."/>
        </authorList>
    </citation>
    <scope>NUCLEOTIDE SEQUENCE [LARGE SCALE GENOMIC DNA]</scope>
    <source>
        <strain evidence="2 3">DSM 44969</strain>
    </source>
</reference>
<sequence>MTAWICVTCGVQHPDAPQPPPGCAVCEDERQFVGPDGQRWTAPDELAAGHRTVLAQVEADLVGIGVEPSFAIGQRALLVRTPDGNVLWDCVPLLDDHARAEVAALGGIHTICVSHPHFHAAMVDWADHFDARILLARSDVDWVRRPSDRVEVFDEWSEPVPGVTVVRVGGHFAGSTVLHRQAADGRGVLLTGDSIQVVADRRWVSFLWSYPNMLPLDERTVLGIAERVGAFRFERLYGGWWERRIDAGADEAVARSAERYVARLRGERPDGHPSRPPGS</sequence>
<organism evidence="2 3">
    <name type="scientific">Pseudonocardia endophytica</name>
    <dbReference type="NCBI Taxonomy" id="401976"/>
    <lineage>
        <taxon>Bacteria</taxon>
        <taxon>Bacillati</taxon>
        <taxon>Actinomycetota</taxon>
        <taxon>Actinomycetes</taxon>
        <taxon>Pseudonocardiales</taxon>
        <taxon>Pseudonocardiaceae</taxon>
        <taxon>Pseudonocardia</taxon>
    </lineage>
</organism>